<dbReference type="PROSITE" id="PS50181">
    <property type="entry name" value="FBOX"/>
    <property type="match status" value="1"/>
</dbReference>
<feature type="region of interest" description="Disordered" evidence="4">
    <location>
        <begin position="808"/>
        <end position="862"/>
    </location>
</feature>
<dbReference type="PROSITE" id="PS50294">
    <property type="entry name" value="WD_REPEATS_REGION"/>
    <property type="match status" value="4"/>
</dbReference>
<dbReference type="InterPro" id="IPR036322">
    <property type="entry name" value="WD40_repeat_dom_sf"/>
</dbReference>
<dbReference type="GO" id="GO:0005737">
    <property type="term" value="C:cytoplasm"/>
    <property type="evidence" value="ECO:0007669"/>
    <property type="project" value="TreeGrafter"/>
</dbReference>
<dbReference type="PANTHER" id="PTHR19849">
    <property type="entry name" value="PHOSPHOLIPASE A-2-ACTIVATING PROTEIN"/>
    <property type="match status" value="1"/>
</dbReference>
<dbReference type="Pfam" id="PF16856">
    <property type="entry name" value="CDC4_D"/>
    <property type="match status" value="1"/>
</dbReference>
<dbReference type="Proteomes" id="UP000002866">
    <property type="component" value="Chromosome 4"/>
</dbReference>
<feature type="repeat" description="WD" evidence="3">
    <location>
        <begin position="627"/>
        <end position="661"/>
    </location>
</feature>
<dbReference type="GO" id="GO:0043224">
    <property type="term" value="C:nuclear SCF ubiquitin ligase complex"/>
    <property type="evidence" value="ECO:0007669"/>
    <property type="project" value="EnsemblFungi"/>
</dbReference>
<keyword evidence="7" id="KW-1185">Reference proteome</keyword>
<dbReference type="RefSeq" id="XP_004180285.1">
    <property type="nucleotide sequence ID" value="XM_004180237.1"/>
</dbReference>
<dbReference type="GO" id="GO:0000086">
    <property type="term" value="P:G2/M transition of mitotic cell cycle"/>
    <property type="evidence" value="ECO:0007669"/>
    <property type="project" value="EnsemblFungi"/>
</dbReference>
<keyword evidence="2" id="KW-0677">Repeat</keyword>
<keyword evidence="1 3" id="KW-0853">WD repeat</keyword>
<dbReference type="GO" id="GO:0061630">
    <property type="term" value="F:ubiquitin protein ligase activity"/>
    <property type="evidence" value="ECO:0007669"/>
    <property type="project" value="EnsemblFungi"/>
</dbReference>
<dbReference type="GO" id="GO:0051321">
    <property type="term" value="P:meiotic cell cycle"/>
    <property type="evidence" value="ECO:0007669"/>
    <property type="project" value="EnsemblFungi"/>
</dbReference>
<feature type="region of interest" description="Disordered" evidence="4">
    <location>
        <begin position="166"/>
        <end position="212"/>
    </location>
</feature>
<reference evidence="6 7" key="1">
    <citation type="journal article" date="2011" name="Proc. Natl. Acad. Sci. U.S.A.">
        <title>Evolutionary erosion of yeast sex chromosomes by mating-type switching accidents.</title>
        <authorList>
            <person name="Gordon J.L."/>
            <person name="Armisen D."/>
            <person name="Proux-Wera E."/>
            <person name="Oheigeartaigh S.S."/>
            <person name="Byrne K.P."/>
            <person name="Wolfe K.H."/>
        </authorList>
    </citation>
    <scope>NUCLEOTIDE SEQUENCE [LARGE SCALE GENOMIC DNA]</scope>
    <source>
        <strain evidence="7">ATCC 34711 / CBS 6284 / DSM 70876 / NBRC 10599 / NRRL Y-10934 / UCD 77-7</strain>
    </source>
</reference>
<evidence type="ECO:0000256" key="4">
    <source>
        <dbReference type="SAM" id="MobiDB-lite"/>
    </source>
</evidence>
<gene>
    <name evidence="6" type="primary">TBLA0D02630</name>
    <name evidence="6" type="ORF">TBLA_0D02630</name>
</gene>
<dbReference type="InterPro" id="IPR015943">
    <property type="entry name" value="WD40/YVTN_repeat-like_dom_sf"/>
</dbReference>
<dbReference type="PROSITE" id="PS50082">
    <property type="entry name" value="WD_REPEATS_2"/>
    <property type="match status" value="5"/>
</dbReference>
<feature type="compositionally biased region" description="Basic and acidic residues" evidence="4">
    <location>
        <begin position="812"/>
        <end position="821"/>
    </location>
</feature>
<evidence type="ECO:0000256" key="3">
    <source>
        <dbReference type="PROSITE-ProRule" id="PRU00221"/>
    </source>
</evidence>
<protein>
    <recommendedName>
        <fullName evidence="5">F-box domain-containing protein</fullName>
    </recommendedName>
</protein>
<dbReference type="InterPro" id="IPR001680">
    <property type="entry name" value="WD40_rpt"/>
</dbReference>
<dbReference type="InParanoid" id="I2H314"/>
<feature type="repeat" description="WD" evidence="3">
    <location>
        <begin position="688"/>
        <end position="718"/>
    </location>
</feature>
<accession>I2H314</accession>
<dbReference type="eggNOG" id="KOG0274">
    <property type="taxonomic scope" value="Eukaryota"/>
</dbReference>
<dbReference type="CDD" id="cd00200">
    <property type="entry name" value="WD40"/>
    <property type="match status" value="1"/>
</dbReference>
<feature type="compositionally biased region" description="Acidic residues" evidence="4">
    <location>
        <begin position="822"/>
        <end position="837"/>
    </location>
</feature>
<dbReference type="Pfam" id="PF00400">
    <property type="entry name" value="WD40"/>
    <property type="match status" value="6"/>
</dbReference>
<feature type="repeat" description="WD" evidence="3">
    <location>
        <begin position="518"/>
        <end position="553"/>
    </location>
</feature>
<dbReference type="PANTHER" id="PTHR19849:SF1">
    <property type="entry name" value="F-BOX_WD REPEAT-CONTAINING PROTEIN 7"/>
    <property type="match status" value="1"/>
</dbReference>
<dbReference type="GeneID" id="14495802"/>
<dbReference type="Gene3D" id="1.20.1280.50">
    <property type="match status" value="1"/>
</dbReference>
<dbReference type="SMART" id="SM00320">
    <property type="entry name" value="WD40"/>
    <property type="match status" value="7"/>
</dbReference>
<dbReference type="AlphaFoldDB" id="I2H314"/>
<feature type="region of interest" description="Disordered" evidence="4">
    <location>
        <begin position="1"/>
        <end position="23"/>
    </location>
</feature>
<dbReference type="GO" id="GO:0031146">
    <property type="term" value="P:SCF-dependent proteasomal ubiquitin-dependent protein catabolic process"/>
    <property type="evidence" value="ECO:0007669"/>
    <property type="project" value="EnsemblFungi"/>
</dbReference>
<dbReference type="GO" id="GO:0050815">
    <property type="term" value="F:phosphoserine residue binding"/>
    <property type="evidence" value="ECO:0007669"/>
    <property type="project" value="EnsemblFungi"/>
</dbReference>
<dbReference type="HOGENOM" id="CLU_000288_103_3_1"/>
<feature type="compositionally biased region" description="Polar residues" evidence="4">
    <location>
        <begin position="840"/>
        <end position="862"/>
    </location>
</feature>
<feature type="domain" description="F-box" evidence="5">
    <location>
        <begin position="330"/>
        <end position="377"/>
    </location>
</feature>
<dbReference type="SUPFAM" id="SSF81383">
    <property type="entry name" value="F-box domain"/>
    <property type="match status" value="1"/>
</dbReference>
<evidence type="ECO:0000256" key="2">
    <source>
        <dbReference type="ARBA" id="ARBA00022737"/>
    </source>
</evidence>
<dbReference type="GO" id="GO:0016363">
    <property type="term" value="C:nuclear matrix"/>
    <property type="evidence" value="ECO:0007669"/>
    <property type="project" value="EnsemblFungi"/>
</dbReference>
<dbReference type="KEGG" id="tbl:TBLA_0D02630"/>
<dbReference type="STRING" id="1071380.I2H314"/>
<dbReference type="GO" id="GO:0043130">
    <property type="term" value="F:ubiquitin binding"/>
    <property type="evidence" value="ECO:0007669"/>
    <property type="project" value="EnsemblFungi"/>
</dbReference>
<organism evidence="6 7">
    <name type="scientific">Henningerozyma blattae (strain ATCC 34711 / CBS 6284 / DSM 70876 / NBRC 10599 / NRRL Y-10934 / UCD 77-7)</name>
    <name type="common">Yeast</name>
    <name type="synonym">Tetrapisispora blattae</name>
    <dbReference type="NCBI Taxonomy" id="1071380"/>
    <lineage>
        <taxon>Eukaryota</taxon>
        <taxon>Fungi</taxon>
        <taxon>Dikarya</taxon>
        <taxon>Ascomycota</taxon>
        <taxon>Saccharomycotina</taxon>
        <taxon>Saccharomycetes</taxon>
        <taxon>Saccharomycetales</taxon>
        <taxon>Saccharomycetaceae</taxon>
        <taxon>Henningerozyma</taxon>
    </lineage>
</organism>
<name>I2H314_HENB6</name>
<feature type="repeat" description="WD" evidence="3">
    <location>
        <begin position="587"/>
        <end position="626"/>
    </location>
</feature>
<dbReference type="OrthoDB" id="190105at2759"/>
<dbReference type="GO" id="GO:0016567">
    <property type="term" value="P:protein ubiquitination"/>
    <property type="evidence" value="ECO:0007669"/>
    <property type="project" value="EnsemblFungi"/>
</dbReference>
<dbReference type="InterPro" id="IPR020472">
    <property type="entry name" value="WD40_PAC1"/>
</dbReference>
<dbReference type="Gene3D" id="2.130.10.10">
    <property type="entry name" value="YVTN repeat-like/Quinoprotein amine dehydrogenase"/>
    <property type="match status" value="1"/>
</dbReference>
<dbReference type="EMBL" id="HE806319">
    <property type="protein sequence ID" value="CCH60766.1"/>
    <property type="molecule type" value="Genomic_DNA"/>
</dbReference>
<evidence type="ECO:0000256" key="1">
    <source>
        <dbReference type="ARBA" id="ARBA00022574"/>
    </source>
</evidence>
<dbReference type="GO" id="GO:0000082">
    <property type="term" value="P:G1/S transition of mitotic cell cycle"/>
    <property type="evidence" value="ECO:0007669"/>
    <property type="project" value="EnsemblFungi"/>
</dbReference>
<evidence type="ECO:0000313" key="7">
    <source>
        <dbReference type="Proteomes" id="UP000002866"/>
    </source>
</evidence>
<dbReference type="SUPFAM" id="SSF50978">
    <property type="entry name" value="WD40 repeat-like"/>
    <property type="match status" value="1"/>
</dbReference>
<dbReference type="GO" id="GO:0010992">
    <property type="term" value="P:ubiquitin recycling"/>
    <property type="evidence" value="ECO:0007669"/>
    <property type="project" value="TreeGrafter"/>
</dbReference>
<sequence length="862" mass="96600">MSTNLNPSLQGSHTLPSSTDSSTKVNLNSNFSMFNTSIPPKYPLKSIPIPYQYQIHDNTSTLINLNNSSSYIPTNSKKRRNSDKFQILSKATIENDLINNSTNNTSTITSTNTSASTMNNNSHHGNVMVNYPTGLTTNTNSTSNSIMSSTGENNKKIRISKSNSNNNLKYLNMNKSPTTATTNTSINNTTISNNTNISSTVQETTTPTESTTTSNINATTILNNDVVLDDALPLSPVASPGLDQSMDSLLPVSTNSILTANNNTITNNNNTANSIHTTEIMSNYTNDILNNINNQLPEQCIKNLLFKLISSLNRSEISDLSTFLKDNLQRDFITSLPVEVALKILINLSFIDIINCLQTCKNWNRLIINTPYLWKHLLINESFVSPDNFNNYSKKISLEYPQFNSEELCYRYDFLKKLKILKNWYNPFYLPKRTTLLGHMTSVVTCLQFEDNYIITGADDRMIRVYDSKLKKFLLELAGHDGGVWALKYDEDGILVSGSTDRTVRVWDIKRGCCTHIFKGHTSTVRCLDIVKYKNTKYIITGSRDTTLHVWKLPYSVEEYDDIKLKTINEPILYQTTQDNPFFVGILRGHLASVRTVSGHGNIVVSGSYDNNLIVWDIIQMKCLYILTGHTDRIYSTIYDHKRSRCISASMDSTIRVWDLKDIWNNGKCARVMNSIPCMKISGSLYTLQGHTALVGLLRLSDKYLVSAAADGSLRGWDSDDYSRKFAYHHNNLSAITTFYMSDNLLVSGSEGQFNVYNLRSGKLVHANLLCDADQIWSVNFKGNMLVAAVEKDGQSYVELLDFESFASSNDSNEKDNHETENEGTGEQDEEDGDEEVHDTNSYTNSQREGLATNATTDSPAS</sequence>
<proteinExistence type="predicted"/>
<evidence type="ECO:0000313" key="6">
    <source>
        <dbReference type="EMBL" id="CCH60766.1"/>
    </source>
</evidence>
<evidence type="ECO:0000259" key="5">
    <source>
        <dbReference type="PROSITE" id="PS50181"/>
    </source>
</evidence>
<feature type="repeat" description="WD" evidence="3">
    <location>
        <begin position="477"/>
        <end position="517"/>
    </location>
</feature>
<dbReference type="PROSITE" id="PS00678">
    <property type="entry name" value="WD_REPEATS_1"/>
    <property type="match status" value="3"/>
</dbReference>
<dbReference type="InterPro" id="IPR001810">
    <property type="entry name" value="F-box_dom"/>
</dbReference>
<dbReference type="InterPro" id="IPR036047">
    <property type="entry name" value="F-box-like_dom_sf"/>
</dbReference>
<dbReference type="Pfam" id="PF12937">
    <property type="entry name" value="F-box-like"/>
    <property type="match status" value="1"/>
</dbReference>
<dbReference type="PRINTS" id="PR00320">
    <property type="entry name" value="GPROTEINBRPT"/>
</dbReference>
<dbReference type="InterPro" id="IPR031740">
    <property type="entry name" value="Cdc4_D"/>
</dbReference>
<dbReference type="FunCoup" id="I2H314">
    <property type="interactions" value="232"/>
</dbReference>
<dbReference type="InterPro" id="IPR019775">
    <property type="entry name" value="WD40_repeat_CS"/>
</dbReference>
<dbReference type="SMART" id="SM00256">
    <property type="entry name" value="FBOX"/>
    <property type="match status" value="1"/>
</dbReference>